<feature type="region of interest" description="Disordered" evidence="1">
    <location>
        <begin position="38"/>
        <end position="92"/>
    </location>
</feature>
<dbReference type="AlphaFoldDB" id="A0A6V7GZ93"/>
<feature type="non-terminal residue" evidence="2">
    <location>
        <position position="1"/>
    </location>
</feature>
<comment type="caution">
    <text evidence="2">The sequence shown here is derived from an EMBL/GenBank/DDBJ whole genome shotgun (WGS) entry which is preliminary data.</text>
</comment>
<proteinExistence type="predicted"/>
<name>A0A6V7GZ93_9HYME</name>
<reference evidence="2" key="1">
    <citation type="submission" date="2020-07" db="EMBL/GenBank/DDBJ databases">
        <authorList>
            <person name="Nazaruddin N."/>
        </authorList>
    </citation>
    <scope>NUCLEOTIDE SEQUENCE</scope>
</reference>
<evidence type="ECO:0000313" key="2">
    <source>
        <dbReference type="EMBL" id="CAD1471740.1"/>
    </source>
</evidence>
<sequence length="166" mass="18194">MWLHDGSTKERQNGQASGYTRWYVPRMYDGRGSVEVGYGGRAKGNENEKEAAGGREGGCEFGGSRFPRDVGRKVPAGPVLSPRQDDQPAVSNIKPTCTGSLSSTRIAFASFFSPNISKRIMCKKGTARMALDGRKNMPMFPRKRESDVCNHTGCRLQAAVVATFRQ</sequence>
<dbReference type="EMBL" id="CAJDYZ010004675">
    <property type="protein sequence ID" value="CAD1471740.1"/>
    <property type="molecule type" value="Genomic_DNA"/>
</dbReference>
<gene>
    <name evidence="2" type="ORF">MHI_LOCUS248686</name>
</gene>
<accession>A0A6V7GZ93</accession>
<keyword evidence="3" id="KW-1185">Reference proteome</keyword>
<protein>
    <submittedName>
        <fullName evidence="2">Uncharacterized protein</fullName>
    </submittedName>
</protein>
<dbReference type="OrthoDB" id="10514227at2759"/>
<evidence type="ECO:0000313" key="3">
    <source>
        <dbReference type="Proteomes" id="UP000752696"/>
    </source>
</evidence>
<dbReference type="Proteomes" id="UP000752696">
    <property type="component" value="Unassembled WGS sequence"/>
</dbReference>
<organism evidence="2 3">
    <name type="scientific">Heterotrigona itama</name>
    <dbReference type="NCBI Taxonomy" id="395501"/>
    <lineage>
        <taxon>Eukaryota</taxon>
        <taxon>Metazoa</taxon>
        <taxon>Ecdysozoa</taxon>
        <taxon>Arthropoda</taxon>
        <taxon>Hexapoda</taxon>
        <taxon>Insecta</taxon>
        <taxon>Pterygota</taxon>
        <taxon>Neoptera</taxon>
        <taxon>Endopterygota</taxon>
        <taxon>Hymenoptera</taxon>
        <taxon>Apocrita</taxon>
        <taxon>Aculeata</taxon>
        <taxon>Apoidea</taxon>
        <taxon>Anthophila</taxon>
        <taxon>Apidae</taxon>
        <taxon>Heterotrigona</taxon>
    </lineage>
</organism>
<feature type="compositionally biased region" description="Basic and acidic residues" evidence="1">
    <location>
        <begin position="43"/>
        <end position="53"/>
    </location>
</feature>
<evidence type="ECO:0000256" key="1">
    <source>
        <dbReference type="SAM" id="MobiDB-lite"/>
    </source>
</evidence>